<feature type="binding site" evidence="10">
    <location>
        <position position="109"/>
    </location>
    <ligand>
        <name>oxalate</name>
        <dbReference type="ChEBI" id="CHEBI:30623"/>
    </ligand>
</feature>
<evidence type="ECO:0000256" key="2">
    <source>
        <dbReference type="ARBA" id="ARBA00004271"/>
    </source>
</evidence>
<evidence type="ECO:0000256" key="6">
    <source>
        <dbReference type="ARBA" id="ARBA00022723"/>
    </source>
</evidence>
<evidence type="ECO:0000256" key="5">
    <source>
        <dbReference type="ARBA" id="ARBA00022525"/>
    </source>
</evidence>
<dbReference type="Pfam" id="PF00190">
    <property type="entry name" value="Cupin_1"/>
    <property type="match status" value="2"/>
</dbReference>
<feature type="binding site" evidence="11">
    <location>
        <position position="119"/>
    </location>
    <ligand>
        <name>Mn(2+)</name>
        <dbReference type="ChEBI" id="CHEBI:29035"/>
    </ligand>
</feature>
<dbReference type="PANTHER" id="PTHR31238">
    <property type="entry name" value="GERMIN-LIKE PROTEIN SUBFAMILY 3 MEMBER 3"/>
    <property type="match status" value="1"/>
</dbReference>
<dbReference type="InterPro" id="IPR011051">
    <property type="entry name" value="RmlC_Cupin_sf"/>
</dbReference>
<feature type="domain" description="Cupin type-1" evidence="14">
    <location>
        <begin position="288"/>
        <end position="436"/>
    </location>
</feature>
<evidence type="ECO:0000256" key="12">
    <source>
        <dbReference type="PIRSR" id="PIRSR601929-3"/>
    </source>
</evidence>
<dbReference type="InterPro" id="IPR019780">
    <property type="entry name" value="Germin_Mn-BS"/>
</dbReference>
<comment type="similarity">
    <text evidence="3">Belongs to the germin family.</text>
</comment>
<feature type="chain" id="PRO_5025671816" description="Cupin type-1 domain-containing protein" evidence="13">
    <location>
        <begin position="23"/>
        <end position="447"/>
    </location>
</feature>
<keyword evidence="13" id="KW-0732">Signal</keyword>
<dbReference type="GO" id="GO:0048046">
    <property type="term" value="C:apoplast"/>
    <property type="evidence" value="ECO:0007669"/>
    <property type="project" value="UniProtKB-SubCell"/>
</dbReference>
<evidence type="ECO:0000256" key="3">
    <source>
        <dbReference type="ARBA" id="ARBA00007456"/>
    </source>
</evidence>
<comment type="function">
    <text evidence="1">May play a role in plant defense. Probably has no oxalate oxidase activity even if the active site is conserved.</text>
</comment>
<dbReference type="InterPro" id="IPR006045">
    <property type="entry name" value="Cupin_1"/>
</dbReference>
<reference evidence="15 16" key="1">
    <citation type="journal article" date="2020" name="Mol. Plant">
        <title>The Chromosome-Based Rubber Tree Genome Provides New Insights into Spurge Genome Evolution and Rubber Biosynthesis.</title>
        <authorList>
            <person name="Liu J."/>
            <person name="Shi C."/>
            <person name="Shi C.C."/>
            <person name="Li W."/>
            <person name="Zhang Q.J."/>
            <person name="Zhang Y."/>
            <person name="Li K."/>
            <person name="Lu H.F."/>
            <person name="Shi C."/>
            <person name="Zhu S.T."/>
            <person name="Xiao Z.Y."/>
            <person name="Nan H."/>
            <person name="Yue Y."/>
            <person name="Zhu X.G."/>
            <person name="Wu Y."/>
            <person name="Hong X.N."/>
            <person name="Fan G.Y."/>
            <person name="Tong Y."/>
            <person name="Zhang D."/>
            <person name="Mao C.L."/>
            <person name="Liu Y.L."/>
            <person name="Hao S.J."/>
            <person name="Liu W.Q."/>
            <person name="Lv M.Q."/>
            <person name="Zhang H.B."/>
            <person name="Liu Y."/>
            <person name="Hu-Tang G.R."/>
            <person name="Wang J.P."/>
            <person name="Wang J.H."/>
            <person name="Sun Y.H."/>
            <person name="Ni S.B."/>
            <person name="Chen W.B."/>
            <person name="Zhang X.C."/>
            <person name="Jiao Y.N."/>
            <person name="Eichler E.E."/>
            <person name="Li G.H."/>
            <person name="Liu X."/>
            <person name="Gao L.Z."/>
        </authorList>
    </citation>
    <scope>NUCLEOTIDE SEQUENCE [LARGE SCALE GENOMIC DNA]</scope>
    <source>
        <strain evidence="16">cv. GT1</strain>
        <tissue evidence="15">Leaf</tissue>
    </source>
</reference>
<feature type="binding site" evidence="11">
    <location>
        <position position="159"/>
    </location>
    <ligand>
        <name>Mn(2+)</name>
        <dbReference type="ChEBI" id="CHEBI:29035"/>
    </ligand>
</feature>
<keyword evidence="6 10" id="KW-0479">Metal-binding</keyword>
<organism evidence="15 16">
    <name type="scientific">Hevea brasiliensis</name>
    <name type="common">Para rubber tree</name>
    <name type="synonym">Siphonia brasiliensis</name>
    <dbReference type="NCBI Taxonomy" id="3981"/>
    <lineage>
        <taxon>Eukaryota</taxon>
        <taxon>Viridiplantae</taxon>
        <taxon>Streptophyta</taxon>
        <taxon>Embryophyta</taxon>
        <taxon>Tracheophyta</taxon>
        <taxon>Spermatophyta</taxon>
        <taxon>Magnoliopsida</taxon>
        <taxon>eudicotyledons</taxon>
        <taxon>Gunneridae</taxon>
        <taxon>Pentapetalae</taxon>
        <taxon>rosids</taxon>
        <taxon>fabids</taxon>
        <taxon>Malpighiales</taxon>
        <taxon>Euphorbiaceae</taxon>
        <taxon>Crotonoideae</taxon>
        <taxon>Micrandreae</taxon>
        <taxon>Hevea</taxon>
    </lineage>
</organism>
<dbReference type="EMBL" id="JAAGAX010000013">
    <property type="protein sequence ID" value="KAF2295646.1"/>
    <property type="molecule type" value="Genomic_DNA"/>
</dbReference>
<feature type="signal peptide" evidence="13">
    <location>
        <begin position="1"/>
        <end position="22"/>
    </location>
</feature>
<dbReference type="AlphaFoldDB" id="A0A6A6L6F1"/>
<evidence type="ECO:0000256" key="11">
    <source>
        <dbReference type="PIRSR" id="PIRSR601929-2"/>
    </source>
</evidence>
<dbReference type="InterPro" id="IPR014710">
    <property type="entry name" value="RmlC-like_jellyroll"/>
</dbReference>
<keyword evidence="7 12" id="KW-1015">Disulfide bond</keyword>
<evidence type="ECO:0000256" key="7">
    <source>
        <dbReference type="ARBA" id="ARBA00023157"/>
    </source>
</evidence>
<evidence type="ECO:0000256" key="10">
    <source>
        <dbReference type="PIRSR" id="PIRSR601929-1"/>
    </source>
</evidence>
<dbReference type="InterPro" id="IPR001929">
    <property type="entry name" value="Germin"/>
</dbReference>
<dbReference type="SMART" id="SM00835">
    <property type="entry name" value="Cupin_1"/>
    <property type="match status" value="2"/>
</dbReference>
<evidence type="ECO:0000256" key="4">
    <source>
        <dbReference type="ARBA" id="ARBA00022523"/>
    </source>
</evidence>
<feature type="binding site" evidence="10">
    <location>
        <position position="119"/>
    </location>
    <ligand>
        <name>oxalate</name>
        <dbReference type="ChEBI" id="CHEBI:30623"/>
    </ligand>
</feature>
<evidence type="ECO:0000256" key="1">
    <source>
        <dbReference type="ARBA" id="ARBA00003629"/>
    </source>
</evidence>
<evidence type="ECO:0000313" key="15">
    <source>
        <dbReference type="EMBL" id="KAF2295646.1"/>
    </source>
</evidence>
<keyword evidence="4" id="KW-0052">Apoplast</keyword>
<dbReference type="CDD" id="cd02241">
    <property type="entry name" value="cupin_OxOx"/>
    <property type="match status" value="2"/>
</dbReference>
<feature type="binding site" evidence="10">
    <location>
        <position position="114"/>
    </location>
    <ligand>
        <name>oxalate</name>
        <dbReference type="ChEBI" id="CHEBI:30623"/>
    </ligand>
</feature>
<dbReference type="Proteomes" id="UP000467840">
    <property type="component" value="Chromosome 7"/>
</dbReference>
<accession>A0A6A6L6F1</accession>
<dbReference type="PRINTS" id="PR00325">
    <property type="entry name" value="GERMIN"/>
</dbReference>
<dbReference type="SUPFAM" id="SSF51182">
    <property type="entry name" value="RmlC-like cupins"/>
    <property type="match status" value="2"/>
</dbReference>
<feature type="binding site" evidence="11">
    <location>
        <position position="114"/>
    </location>
    <ligand>
        <name>Mn(2+)</name>
        <dbReference type="ChEBI" id="CHEBI:29035"/>
    </ligand>
</feature>
<evidence type="ECO:0000256" key="8">
    <source>
        <dbReference type="ARBA" id="ARBA00023180"/>
    </source>
</evidence>
<evidence type="ECO:0000313" key="16">
    <source>
        <dbReference type="Proteomes" id="UP000467840"/>
    </source>
</evidence>
<gene>
    <name evidence="15" type="ORF">GH714_033406</name>
</gene>
<sequence>MKGVHFLVAFVLLALSSSFASAFDPSPLQDFCVAINDPKDGVFVNGKFCRDPMLATANDFSFSGLNIPGNTSNKVGSNVTLVNVDKIPGLNTLGISLARIDFAPYGGLNPPHTHPRATEILVVLEGTLYVGFVTSNPNRLITKVLNAGDVFVFPIGLIHFQFNIGQTNAVAISGLSSQNPGVITIANAVFGSNPPINPDVLTKAFQVDKNVVNYLQKQISKLLLSSSNIPKFEAKDIHPSLINYNMQRARSLVAFVLLALSSSFASAFDPSPLQDFCVAIKDPKDGGLNIPGNTSNKVGSNVTLVNVDKIPGLNTLGISLARIDFAPYGGLNPPHTHPRATEILVVLEGTLYVGFVTSNPNRLITKVLNAGDVFVFPIGLIHFQFNIGQTNAVAISGLSSQNPGVITIANAVFGSNPPINPDVLTKAFQVDKNVVNYLQKQFWVNNH</sequence>
<proteinExistence type="inferred from homology"/>
<feature type="binding site" evidence="11">
    <location>
        <position position="112"/>
    </location>
    <ligand>
        <name>Mn(2+)</name>
        <dbReference type="ChEBI" id="CHEBI:29035"/>
    </ligand>
</feature>
<evidence type="ECO:0000256" key="9">
    <source>
        <dbReference type="ARBA" id="ARBA00023211"/>
    </source>
</evidence>
<keyword evidence="8" id="KW-0325">Glycoprotein</keyword>
<feature type="domain" description="Cupin type-1" evidence="14">
    <location>
        <begin position="63"/>
        <end position="213"/>
    </location>
</feature>
<comment type="caution">
    <text evidence="15">The sequence shown here is derived from an EMBL/GenBank/DDBJ whole genome shotgun (WGS) entry which is preliminary data.</text>
</comment>
<dbReference type="FunFam" id="2.60.120.10:FF:000005">
    <property type="entry name" value="Germin-like protein subfamily 1 member 8"/>
    <property type="match status" value="2"/>
</dbReference>
<dbReference type="PROSITE" id="PS00725">
    <property type="entry name" value="GERMIN"/>
    <property type="match status" value="2"/>
</dbReference>
<comment type="subcellular location">
    <subcellularLocation>
        <location evidence="2">Secreted</location>
        <location evidence="2">Extracellular space</location>
        <location evidence="2">Apoplast</location>
    </subcellularLocation>
</comment>
<name>A0A6A6L6F1_HEVBR</name>
<dbReference type="GO" id="GO:0030145">
    <property type="term" value="F:manganese ion binding"/>
    <property type="evidence" value="ECO:0007669"/>
    <property type="project" value="InterPro"/>
</dbReference>
<protein>
    <recommendedName>
        <fullName evidence="14">Cupin type-1 domain-containing protein</fullName>
    </recommendedName>
</protein>
<keyword evidence="16" id="KW-1185">Reference proteome</keyword>
<evidence type="ECO:0000256" key="13">
    <source>
        <dbReference type="SAM" id="SignalP"/>
    </source>
</evidence>
<evidence type="ECO:0000259" key="14">
    <source>
        <dbReference type="SMART" id="SM00835"/>
    </source>
</evidence>
<keyword evidence="5" id="KW-0964">Secreted</keyword>
<dbReference type="Gene3D" id="2.60.120.10">
    <property type="entry name" value="Jelly Rolls"/>
    <property type="match status" value="2"/>
</dbReference>
<keyword evidence="9 10" id="KW-0464">Manganese</keyword>
<feature type="disulfide bond" evidence="12">
    <location>
        <begin position="32"/>
        <end position="49"/>
    </location>
</feature>